<dbReference type="PANTHER" id="PTHR34582">
    <property type="entry name" value="UPF0702 TRANSMEMBRANE PROTEIN YCAP"/>
    <property type="match status" value="1"/>
</dbReference>
<comment type="caution">
    <text evidence="9">The sequence shown here is derived from an EMBL/GenBank/DDBJ whole genome shotgun (WGS) entry which is preliminary data.</text>
</comment>
<protein>
    <submittedName>
        <fullName evidence="9">DUF421 domain-containing protein</fullName>
    </submittedName>
</protein>
<evidence type="ECO:0000256" key="3">
    <source>
        <dbReference type="ARBA" id="ARBA00022475"/>
    </source>
</evidence>
<dbReference type="PANTHER" id="PTHR34582:SF6">
    <property type="entry name" value="UPF0702 TRANSMEMBRANE PROTEIN YCAP"/>
    <property type="match status" value="1"/>
</dbReference>
<dbReference type="InterPro" id="IPR023090">
    <property type="entry name" value="UPF0702_alpha/beta_dom_sf"/>
</dbReference>
<keyword evidence="3" id="KW-1003">Cell membrane</keyword>
<organism evidence="9 10">
    <name type="scientific">Luteibacter anthropi</name>
    <dbReference type="NCBI Taxonomy" id="564369"/>
    <lineage>
        <taxon>Bacteria</taxon>
        <taxon>Pseudomonadati</taxon>
        <taxon>Pseudomonadota</taxon>
        <taxon>Gammaproteobacteria</taxon>
        <taxon>Lysobacterales</taxon>
        <taxon>Rhodanobacteraceae</taxon>
        <taxon>Luteibacter</taxon>
    </lineage>
</organism>
<comment type="subcellular location">
    <subcellularLocation>
        <location evidence="1">Cell membrane</location>
        <topology evidence="1">Multi-pass membrane protein</topology>
    </subcellularLocation>
</comment>
<evidence type="ECO:0000256" key="7">
    <source>
        <dbReference type="SAM" id="Phobius"/>
    </source>
</evidence>
<accession>A0A7X5ZIM7</accession>
<dbReference type="RefSeq" id="WP_166948345.1">
    <property type="nucleotide sequence ID" value="NZ_JAARLZ010000005.1"/>
</dbReference>
<dbReference type="Proteomes" id="UP000490980">
    <property type="component" value="Unassembled WGS sequence"/>
</dbReference>
<dbReference type="Pfam" id="PF04239">
    <property type="entry name" value="DUF421"/>
    <property type="match status" value="1"/>
</dbReference>
<feature type="transmembrane region" description="Helical" evidence="7">
    <location>
        <begin position="66"/>
        <end position="86"/>
    </location>
</feature>
<gene>
    <name evidence="9" type="ORF">HBF25_11095</name>
</gene>
<evidence type="ECO:0000256" key="4">
    <source>
        <dbReference type="ARBA" id="ARBA00022692"/>
    </source>
</evidence>
<keyword evidence="5 7" id="KW-1133">Transmembrane helix</keyword>
<feature type="transmembrane region" description="Helical" evidence="7">
    <location>
        <begin position="12"/>
        <end position="29"/>
    </location>
</feature>
<dbReference type="InterPro" id="IPR007353">
    <property type="entry name" value="DUF421"/>
</dbReference>
<evidence type="ECO:0000256" key="2">
    <source>
        <dbReference type="ARBA" id="ARBA00006448"/>
    </source>
</evidence>
<evidence type="ECO:0000256" key="1">
    <source>
        <dbReference type="ARBA" id="ARBA00004651"/>
    </source>
</evidence>
<keyword evidence="4 7" id="KW-0812">Transmembrane</keyword>
<dbReference type="EMBL" id="JAARLZ010000005">
    <property type="protein sequence ID" value="NII06934.1"/>
    <property type="molecule type" value="Genomic_DNA"/>
</dbReference>
<dbReference type="Gene3D" id="3.30.240.20">
    <property type="entry name" value="bsu07140 like domains"/>
    <property type="match status" value="1"/>
</dbReference>
<feature type="transmembrane region" description="Helical" evidence="7">
    <location>
        <begin position="41"/>
        <end position="60"/>
    </location>
</feature>
<keyword evidence="6 7" id="KW-0472">Membrane</keyword>
<comment type="similarity">
    <text evidence="2">Belongs to the UPF0702 family.</text>
</comment>
<sequence length="165" mass="17801">MAHTFDLSAPWWTFVVRGVITYLGLLVLMRLAGKRSFGEMSAFDVVIIALAGGTLRTAIIGEDQGLLGPFIGVGSILATDKALAWLCTRYPRFNRLVEGFPTLLIRQGKRDAEALRSQSLPDAALDRALHGAGLEADDEVQTARLEPNGKITVVRRSSPLGPPAC</sequence>
<name>A0A7X5ZIM7_9GAMM</name>
<proteinExistence type="inferred from homology"/>
<evidence type="ECO:0000313" key="9">
    <source>
        <dbReference type="EMBL" id="NII06934.1"/>
    </source>
</evidence>
<evidence type="ECO:0000256" key="5">
    <source>
        <dbReference type="ARBA" id="ARBA00022989"/>
    </source>
</evidence>
<evidence type="ECO:0000259" key="8">
    <source>
        <dbReference type="Pfam" id="PF04239"/>
    </source>
</evidence>
<dbReference type="GO" id="GO:0005886">
    <property type="term" value="C:plasma membrane"/>
    <property type="evidence" value="ECO:0007669"/>
    <property type="project" value="UniProtKB-SubCell"/>
</dbReference>
<dbReference type="AlphaFoldDB" id="A0A7X5ZIM7"/>
<keyword evidence="10" id="KW-1185">Reference proteome</keyword>
<evidence type="ECO:0000256" key="6">
    <source>
        <dbReference type="ARBA" id="ARBA00023136"/>
    </source>
</evidence>
<evidence type="ECO:0000313" key="10">
    <source>
        <dbReference type="Proteomes" id="UP000490980"/>
    </source>
</evidence>
<reference evidence="9 10" key="1">
    <citation type="submission" date="2020-03" db="EMBL/GenBank/DDBJ databases">
        <authorList>
            <person name="Lai Q."/>
        </authorList>
    </citation>
    <scope>NUCLEOTIDE SEQUENCE [LARGE SCALE GENOMIC DNA]</scope>
    <source>
        <strain evidence="9 10">CCUG 25036</strain>
    </source>
</reference>
<feature type="domain" description="YetF C-terminal" evidence="8">
    <location>
        <begin position="90"/>
        <end position="158"/>
    </location>
</feature>